<evidence type="ECO:0000256" key="12">
    <source>
        <dbReference type="ARBA" id="ARBA00042677"/>
    </source>
</evidence>
<keyword evidence="16" id="KW-1185">Reference proteome</keyword>
<evidence type="ECO:0000256" key="11">
    <source>
        <dbReference type="ARBA" id="ARBA00039759"/>
    </source>
</evidence>
<name>A0A2D3UZD3_9PEZI</name>
<dbReference type="GO" id="GO:0000723">
    <property type="term" value="P:telomere maintenance"/>
    <property type="evidence" value="ECO:0007669"/>
    <property type="project" value="TreeGrafter"/>
</dbReference>
<feature type="domain" description="DNA repair metallo-beta-lactamase" evidence="14">
    <location>
        <begin position="452"/>
        <end position="482"/>
    </location>
</feature>
<protein>
    <recommendedName>
        <fullName evidence="11">Protein artemis</fullName>
    </recommendedName>
    <alternativeName>
        <fullName evidence="12">DNA cross-link repair 1C protein</fullName>
    </alternativeName>
</protein>
<dbReference type="EMBL" id="FJUY01000013">
    <property type="protein sequence ID" value="CZT22281.1"/>
    <property type="molecule type" value="Genomic_DNA"/>
</dbReference>
<evidence type="ECO:0000256" key="8">
    <source>
        <dbReference type="ARBA" id="ARBA00023172"/>
    </source>
</evidence>
<dbReference type="GO" id="GO:0006310">
    <property type="term" value="P:DNA recombination"/>
    <property type="evidence" value="ECO:0007669"/>
    <property type="project" value="UniProtKB-KW"/>
</dbReference>
<dbReference type="PANTHER" id="PTHR23240">
    <property type="entry name" value="DNA CROSS-LINK REPAIR PROTEIN PSO2/SNM1-RELATED"/>
    <property type="match status" value="1"/>
</dbReference>
<feature type="compositionally biased region" description="Basic and acidic residues" evidence="13">
    <location>
        <begin position="566"/>
        <end position="580"/>
    </location>
</feature>
<dbReference type="GO" id="GO:0005634">
    <property type="term" value="C:nucleus"/>
    <property type="evidence" value="ECO:0007669"/>
    <property type="project" value="UniProtKB-SubCell"/>
</dbReference>
<dbReference type="PANTHER" id="PTHR23240:SF8">
    <property type="entry name" value="PROTEIN ARTEMIS"/>
    <property type="match status" value="1"/>
</dbReference>
<evidence type="ECO:0000313" key="15">
    <source>
        <dbReference type="EMBL" id="CZT22281.1"/>
    </source>
</evidence>
<dbReference type="RefSeq" id="XP_023629170.1">
    <property type="nucleotide sequence ID" value="XM_023773402.1"/>
</dbReference>
<evidence type="ECO:0000256" key="1">
    <source>
        <dbReference type="ARBA" id="ARBA00004123"/>
    </source>
</evidence>
<dbReference type="AlphaFoldDB" id="A0A2D3UZD3"/>
<evidence type="ECO:0000256" key="6">
    <source>
        <dbReference type="ARBA" id="ARBA00022801"/>
    </source>
</evidence>
<comment type="subcellular location">
    <subcellularLocation>
        <location evidence="1">Nucleus</location>
    </subcellularLocation>
</comment>
<evidence type="ECO:0000256" key="7">
    <source>
        <dbReference type="ARBA" id="ARBA00022839"/>
    </source>
</evidence>
<dbReference type="OrthoDB" id="5561659at2759"/>
<dbReference type="GO" id="GO:0003684">
    <property type="term" value="F:damaged DNA binding"/>
    <property type="evidence" value="ECO:0007669"/>
    <property type="project" value="TreeGrafter"/>
</dbReference>
<accession>A0A2D3UZD3</accession>
<evidence type="ECO:0000256" key="5">
    <source>
        <dbReference type="ARBA" id="ARBA00022763"/>
    </source>
</evidence>
<comment type="similarity">
    <text evidence="2">Belongs to the DNA repair metallo-beta-lactamase (DRMBL) family.</text>
</comment>
<dbReference type="InterPro" id="IPR036866">
    <property type="entry name" value="RibonucZ/Hydroxyglut_hydro"/>
</dbReference>
<evidence type="ECO:0000259" key="14">
    <source>
        <dbReference type="Pfam" id="PF07522"/>
    </source>
</evidence>
<gene>
    <name evidence="15" type="ORF">RCC_08150</name>
</gene>
<proteinExistence type="inferred from homology"/>
<evidence type="ECO:0000256" key="2">
    <source>
        <dbReference type="ARBA" id="ARBA00010304"/>
    </source>
</evidence>
<sequence>MSTFDGHLPEFPRIRIDRFRLNDGSTVPSLANFLSHIHTDHLIGLDSPSYGGPFIYCSSATREMLLRLEKYPTRMNFANGLTETRTQTYKHLKKLLKPVPLEVPTWIELSDGYRIRVTLFDANHCAGAVSFLIEGDGKDAKAILYTGDVRSEQWWVHSLSRYPFLNQYLRHDNKDPHKQLDTIYLDTTFANKTDPYQSFPSKAQGIAELISKVSQYPKDTVFYLNCWTFGYEDVWSAIATYLDTRIHADQYKYGVYGALGNSKEPRASEFFKLITSSVGNHAQQGCLVTDSEPHQVHSCEQGTSCYVWNEEFVRITPIISRYGGKAMREPGAGGGEDDLNRQIEIEFQDQSEIIELVELIASKYQDFPELRAGVIKLLKDEMSSRGTVSLELADIHPDTADDAMSQEPPEMEDLKPEDIVSALAKRVARTKLEADAPEEAPKQSGNLPKHILFPYSRHSSYGELCSLIEAFKPKDIFPCTTVPEKHWTANHSMAYLFGHLYTEPPNFRHDQLMLRNLNERPAPVGSPRVQKQMGTPEITNSSSTFQPSSSTPSKMASKRKTSVESQDVRERTAPKRRVVEDSPPGADTVPNSEPDEIMDAVELKHAFRLEASDAALGNNGKHWSTVGLVSVSGHQEKEEEL</sequence>
<keyword evidence="4" id="KW-0255">Endonuclease</keyword>
<feature type="region of interest" description="Disordered" evidence="13">
    <location>
        <begin position="519"/>
        <end position="596"/>
    </location>
</feature>
<keyword evidence="3" id="KW-0540">Nuclease</keyword>
<keyword evidence="9" id="KW-0234">DNA repair</keyword>
<feature type="compositionally biased region" description="Low complexity" evidence="13">
    <location>
        <begin position="541"/>
        <end position="553"/>
    </location>
</feature>
<dbReference type="GO" id="GO:0035312">
    <property type="term" value="F:5'-3' DNA exonuclease activity"/>
    <property type="evidence" value="ECO:0007669"/>
    <property type="project" value="TreeGrafter"/>
</dbReference>
<dbReference type="GeneID" id="35603250"/>
<dbReference type="GO" id="GO:0006303">
    <property type="term" value="P:double-strand break repair via nonhomologous end joining"/>
    <property type="evidence" value="ECO:0007669"/>
    <property type="project" value="TreeGrafter"/>
</dbReference>
<evidence type="ECO:0000256" key="3">
    <source>
        <dbReference type="ARBA" id="ARBA00022722"/>
    </source>
</evidence>
<organism evidence="15 16">
    <name type="scientific">Ramularia collo-cygni</name>
    <dbReference type="NCBI Taxonomy" id="112498"/>
    <lineage>
        <taxon>Eukaryota</taxon>
        <taxon>Fungi</taxon>
        <taxon>Dikarya</taxon>
        <taxon>Ascomycota</taxon>
        <taxon>Pezizomycotina</taxon>
        <taxon>Dothideomycetes</taxon>
        <taxon>Dothideomycetidae</taxon>
        <taxon>Mycosphaerellales</taxon>
        <taxon>Mycosphaerellaceae</taxon>
        <taxon>Ramularia</taxon>
    </lineage>
</organism>
<keyword evidence="7" id="KW-0269">Exonuclease</keyword>
<dbReference type="GO" id="GO:0004519">
    <property type="term" value="F:endonuclease activity"/>
    <property type="evidence" value="ECO:0007669"/>
    <property type="project" value="UniProtKB-KW"/>
</dbReference>
<reference evidence="15 16" key="1">
    <citation type="submission" date="2016-03" db="EMBL/GenBank/DDBJ databases">
        <authorList>
            <person name="Ploux O."/>
        </authorList>
    </citation>
    <scope>NUCLEOTIDE SEQUENCE [LARGE SCALE GENOMIC DNA]</scope>
    <source>
        <strain evidence="15 16">URUG2</strain>
    </source>
</reference>
<keyword evidence="5" id="KW-0227">DNA damage</keyword>
<evidence type="ECO:0000313" key="16">
    <source>
        <dbReference type="Proteomes" id="UP000225277"/>
    </source>
</evidence>
<evidence type="ECO:0000256" key="13">
    <source>
        <dbReference type="SAM" id="MobiDB-lite"/>
    </source>
</evidence>
<dbReference type="STRING" id="112498.A0A2D3UZD3"/>
<keyword evidence="10" id="KW-0539">Nucleus</keyword>
<dbReference type="GO" id="GO:0036297">
    <property type="term" value="P:interstrand cross-link repair"/>
    <property type="evidence" value="ECO:0007669"/>
    <property type="project" value="TreeGrafter"/>
</dbReference>
<dbReference type="SUPFAM" id="SSF56281">
    <property type="entry name" value="Metallo-hydrolase/oxidoreductase"/>
    <property type="match status" value="1"/>
</dbReference>
<dbReference type="Pfam" id="PF07522">
    <property type="entry name" value="DRMBL"/>
    <property type="match status" value="1"/>
</dbReference>
<keyword evidence="6" id="KW-0378">Hydrolase</keyword>
<dbReference type="Gene3D" id="3.60.15.10">
    <property type="entry name" value="Ribonuclease Z/Hydroxyacylglutathione hydrolase-like"/>
    <property type="match status" value="1"/>
</dbReference>
<keyword evidence="8" id="KW-0233">DNA recombination</keyword>
<evidence type="ECO:0000256" key="9">
    <source>
        <dbReference type="ARBA" id="ARBA00023204"/>
    </source>
</evidence>
<evidence type="ECO:0000256" key="10">
    <source>
        <dbReference type="ARBA" id="ARBA00023242"/>
    </source>
</evidence>
<evidence type="ECO:0000256" key="4">
    <source>
        <dbReference type="ARBA" id="ARBA00022759"/>
    </source>
</evidence>
<dbReference type="InterPro" id="IPR011084">
    <property type="entry name" value="DRMBL"/>
</dbReference>
<dbReference type="Proteomes" id="UP000225277">
    <property type="component" value="Unassembled WGS sequence"/>
</dbReference>